<dbReference type="GO" id="GO:0004497">
    <property type="term" value="F:monooxygenase activity"/>
    <property type="evidence" value="ECO:0007669"/>
    <property type="project" value="UniProtKB-KW"/>
</dbReference>
<gene>
    <name evidence="9" type="ORF">VNI00_006034</name>
</gene>
<name>A0AAW0DG11_9AGAR</name>
<keyword evidence="5" id="KW-0479">Metal-binding</keyword>
<evidence type="ECO:0000256" key="4">
    <source>
        <dbReference type="ARBA" id="ARBA00022617"/>
    </source>
</evidence>
<dbReference type="SUPFAM" id="SSF48264">
    <property type="entry name" value="Cytochrome P450"/>
    <property type="match status" value="1"/>
</dbReference>
<dbReference type="PRINTS" id="PR00463">
    <property type="entry name" value="EP450I"/>
</dbReference>
<sequence length="307" mass="34245">MPYGDTWRQHRRKFQEGFRDLAQSHRPIQSAKTHELLVNLLRDPNNFRAHIRTLAAATIFGIVYGHDVASTNDYFVELAEKAVGALVTQGPLSAAIVNVFPFMRHLPAWFPGCGFHRTAQEGRRLLDDMVEKPYAIVVNEIASGTHKTSLLATYLEQNQISSGGEEKVLMIKQVCSTTYGAGADTLVSALATFFMAMASHPHAQKKAQEHIDNLIAGEDRLPTWEDRPNLQYIEAVMRETLRYGPVAPLGFFHSAVRDDVVNGAMTRDPTVYPDPENFIPERFLKEDGTCNDDDVSFTFGFGQGFAA</sequence>
<organism evidence="9 10">
    <name type="scientific">Paramarasmius palmivorus</name>
    <dbReference type="NCBI Taxonomy" id="297713"/>
    <lineage>
        <taxon>Eukaryota</taxon>
        <taxon>Fungi</taxon>
        <taxon>Dikarya</taxon>
        <taxon>Basidiomycota</taxon>
        <taxon>Agaricomycotina</taxon>
        <taxon>Agaricomycetes</taxon>
        <taxon>Agaricomycetidae</taxon>
        <taxon>Agaricales</taxon>
        <taxon>Marasmiineae</taxon>
        <taxon>Marasmiaceae</taxon>
        <taxon>Paramarasmius</taxon>
    </lineage>
</organism>
<evidence type="ECO:0000256" key="5">
    <source>
        <dbReference type="ARBA" id="ARBA00022723"/>
    </source>
</evidence>
<dbReference type="InterPro" id="IPR036396">
    <property type="entry name" value="Cyt_P450_sf"/>
</dbReference>
<dbReference type="InterPro" id="IPR002401">
    <property type="entry name" value="Cyt_P450_E_grp-I"/>
</dbReference>
<dbReference type="Pfam" id="PF00067">
    <property type="entry name" value="p450"/>
    <property type="match status" value="1"/>
</dbReference>
<evidence type="ECO:0000256" key="8">
    <source>
        <dbReference type="ARBA" id="ARBA00023033"/>
    </source>
</evidence>
<keyword evidence="7" id="KW-0408">Iron</keyword>
<accession>A0AAW0DG11</accession>
<evidence type="ECO:0000313" key="10">
    <source>
        <dbReference type="Proteomes" id="UP001383192"/>
    </source>
</evidence>
<comment type="pathway">
    <text evidence="2">Secondary metabolite biosynthesis.</text>
</comment>
<dbReference type="EMBL" id="JAYKXP010000017">
    <property type="protein sequence ID" value="KAK7049433.1"/>
    <property type="molecule type" value="Genomic_DNA"/>
</dbReference>
<evidence type="ECO:0000256" key="1">
    <source>
        <dbReference type="ARBA" id="ARBA00001971"/>
    </source>
</evidence>
<dbReference type="PANTHER" id="PTHR46300">
    <property type="entry name" value="P450, PUTATIVE (EUROFUNG)-RELATED-RELATED"/>
    <property type="match status" value="1"/>
</dbReference>
<comment type="cofactor">
    <cofactor evidence="1">
        <name>heme</name>
        <dbReference type="ChEBI" id="CHEBI:30413"/>
    </cofactor>
</comment>
<proteinExistence type="inferred from homology"/>
<reference evidence="9 10" key="1">
    <citation type="submission" date="2024-01" db="EMBL/GenBank/DDBJ databases">
        <title>A draft genome for a cacao thread blight-causing isolate of Paramarasmius palmivorus.</title>
        <authorList>
            <person name="Baruah I.K."/>
            <person name="Bukari Y."/>
            <person name="Amoako-Attah I."/>
            <person name="Meinhardt L.W."/>
            <person name="Bailey B.A."/>
            <person name="Cohen S.P."/>
        </authorList>
    </citation>
    <scope>NUCLEOTIDE SEQUENCE [LARGE SCALE GENOMIC DNA]</scope>
    <source>
        <strain evidence="9 10">GH-12</strain>
    </source>
</reference>
<keyword evidence="4" id="KW-0349">Heme</keyword>
<dbReference type="GO" id="GO:0020037">
    <property type="term" value="F:heme binding"/>
    <property type="evidence" value="ECO:0007669"/>
    <property type="project" value="InterPro"/>
</dbReference>
<evidence type="ECO:0008006" key="11">
    <source>
        <dbReference type="Google" id="ProtNLM"/>
    </source>
</evidence>
<dbReference type="PANTHER" id="PTHR46300:SF7">
    <property type="entry name" value="P450, PUTATIVE (EUROFUNG)-RELATED"/>
    <property type="match status" value="1"/>
</dbReference>
<evidence type="ECO:0000256" key="3">
    <source>
        <dbReference type="ARBA" id="ARBA00010617"/>
    </source>
</evidence>
<dbReference type="GO" id="GO:0005506">
    <property type="term" value="F:iron ion binding"/>
    <property type="evidence" value="ECO:0007669"/>
    <property type="project" value="InterPro"/>
</dbReference>
<dbReference type="InterPro" id="IPR001128">
    <property type="entry name" value="Cyt_P450"/>
</dbReference>
<evidence type="ECO:0000256" key="7">
    <source>
        <dbReference type="ARBA" id="ARBA00023004"/>
    </source>
</evidence>
<comment type="caution">
    <text evidence="9">The sequence shown here is derived from an EMBL/GenBank/DDBJ whole genome shotgun (WGS) entry which is preliminary data.</text>
</comment>
<dbReference type="InterPro" id="IPR050364">
    <property type="entry name" value="Cytochrome_P450_fung"/>
</dbReference>
<comment type="similarity">
    <text evidence="3">Belongs to the cytochrome P450 family.</text>
</comment>
<keyword evidence="6" id="KW-0560">Oxidoreductase</keyword>
<evidence type="ECO:0000256" key="2">
    <source>
        <dbReference type="ARBA" id="ARBA00005179"/>
    </source>
</evidence>
<dbReference type="Gene3D" id="1.10.630.10">
    <property type="entry name" value="Cytochrome P450"/>
    <property type="match status" value="1"/>
</dbReference>
<dbReference type="GO" id="GO:0016705">
    <property type="term" value="F:oxidoreductase activity, acting on paired donors, with incorporation or reduction of molecular oxygen"/>
    <property type="evidence" value="ECO:0007669"/>
    <property type="project" value="InterPro"/>
</dbReference>
<keyword evidence="10" id="KW-1185">Reference proteome</keyword>
<dbReference type="AlphaFoldDB" id="A0AAW0DG11"/>
<dbReference type="Proteomes" id="UP001383192">
    <property type="component" value="Unassembled WGS sequence"/>
</dbReference>
<keyword evidence="8" id="KW-0503">Monooxygenase</keyword>
<evidence type="ECO:0000313" key="9">
    <source>
        <dbReference type="EMBL" id="KAK7049433.1"/>
    </source>
</evidence>
<protein>
    <recommendedName>
        <fullName evidence="11">Cytochrome P450</fullName>
    </recommendedName>
</protein>
<evidence type="ECO:0000256" key="6">
    <source>
        <dbReference type="ARBA" id="ARBA00023002"/>
    </source>
</evidence>